<keyword evidence="9 11" id="KW-0648">Protein biosynthesis</keyword>
<evidence type="ECO:0000256" key="5">
    <source>
        <dbReference type="ARBA" id="ARBA00022741"/>
    </source>
</evidence>
<evidence type="ECO:0000256" key="9">
    <source>
        <dbReference type="ARBA" id="ARBA00022917"/>
    </source>
</evidence>
<dbReference type="InterPro" id="IPR018165">
    <property type="entry name" value="Ala-tRNA-synth_IIc_core"/>
</dbReference>
<dbReference type="InterPro" id="IPR018163">
    <property type="entry name" value="Thr/Ala-tRNA-synth_IIc_edit"/>
</dbReference>
<comment type="catalytic activity">
    <reaction evidence="11">
        <text>tRNA(Ala) + L-alanine + ATP = L-alanyl-tRNA(Ala) + AMP + diphosphate</text>
        <dbReference type="Rhea" id="RHEA:12540"/>
        <dbReference type="Rhea" id="RHEA-COMP:9657"/>
        <dbReference type="Rhea" id="RHEA-COMP:9923"/>
        <dbReference type="ChEBI" id="CHEBI:30616"/>
        <dbReference type="ChEBI" id="CHEBI:33019"/>
        <dbReference type="ChEBI" id="CHEBI:57972"/>
        <dbReference type="ChEBI" id="CHEBI:78442"/>
        <dbReference type="ChEBI" id="CHEBI:78497"/>
        <dbReference type="ChEBI" id="CHEBI:456215"/>
        <dbReference type="EC" id="6.1.1.7"/>
    </reaction>
</comment>
<evidence type="ECO:0000256" key="10">
    <source>
        <dbReference type="ARBA" id="ARBA00023146"/>
    </source>
</evidence>
<keyword evidence="4 11" id="KW-0479">Metal-binding</keyword>
<dbReference type="PROSITE" id="PS50860">
    <property type="entry name" value="AA_TRNA_LIGASE_II_ALA"/>
    <property type="match status" value="1"/>
</dbReference>
<dbReference type="SUPFAM" id="SSF50447">
    <property type="entry name" value="Translation proteins"/>
    <property type="match status" value="1"/>
</dbReference>
<dbReference type="Gene3D" id="3.10.310.40">
    <property type="match status" value="1"/>
</dbReference>
<feature type="coiled-coil region" evidence="12">
    <location>
        <begin position="703"/>
        <end position="751"/>
    </location>
</feature>
<evidence type="ECO:0000256" key="4">
    <source>
        <dbReference type="ARBA" id="ARBA00022723"/>
    </source>
</evidence>
<sequence length="878" mass="98992">MNSREIRKRFLDFFERKQHEIVPSAPLVIHNDPTLMFTNAGMNQFKDFFLGNEDPSSKRIADTQKCLRVSGKHNDLEEVGLDTYHHTMFEMLGNWSFGDYFKKEAIEWAWELLTEEFKLPKDRLYASVFGGDEGDNMPLDQEALDLWKEIIPEDRIIYGNKKDNFWEMGETGPCGPCSEIHIDLRPEEEVVKTPGRELVNMDHPQVVEVWNLVFMQFNRLADGSLKKLPAQHVDTGMGFERLAMAIQKKTSNYDTDVFTPLIDFISQKANVKYGEDEKTDIALRVISDHIRAIAFTIADGQLPSNNKAGYVIRRILRRAVRYGYTFLDFKEPFLHELLPVLAGQFDGVFPELTSQIDFVAKVIKEEETAFLRTLDKGLSKLEVIKSQVENGNKTIDGKTAFELYDTYGFPYDLTSLIARENGLSVDEKGFQEEMQIQKQRSKKDAASAKGDWIEVKAIDEVTFLGYDAVSSIAQIARYREVEEKGKKLYQIVLDQTPFYAESGGQVGDSGYLADGDVKYSIIDTKKENNLIIHFAKELPKNLEANFEAVVNVSKRRLTENNHSATHLLHAALRQVLGEHVQQKGSLVNEKLLRFDFSHFSKMTDEEILEVEQIVNKKIRENISLDEQRNVPIEEAKKMGAMALFGEKYGDFVRVITFDKQYSVELCGGTHVPATGQIGQLKIVSEGSVAAGVRRIEAITADAAESYQQKQSELLQQVNALLNNPKDTLKAIESLVKEKQELVKEIEAFHQEQGKQQKENLKQKLVAEDGVNLLIEQTTLPNADALKKLAFEFKNEVENLILVLAADIAGKPQIAVMISDNLVSERGLHAGNMVRELAKAIKGGGGGQPFFATAGGKDINGLPQVIEQAKELIKNVTQS</sequence>
<dbReference type="SMART" id="SM00863">
    <property type="entry name" value="tRNA_SAD"/>
    <property type="match status" value="1"/>
</dbReference>
<dbReference type="RefSeq" id="WP_264137107.1">
    <property type="nucleotide sequence ID" value="NZ_JAOYOD010000001.1"/>
</dbReference>
<dbReference type="Proteomes" id="UP001300692">
    <property type="component" value="Unassembled WGS sequence"/>
</dbReference>
<dbReference type="InterPro" id="IPR018164">
    <property type="entry name" value="Ala-tRNA-synth_IIc_N"/>
</dbReference>
<keyword evidence="8 11" id="KW-0694">RNA-binding</keyword>
<gene>
    <name evidence="11 14" type="primary">alaS</name>
    <name evidence="14" type="ORF">N7U62_06595</name>
</gene>
<organism evidence="14 15">
    <name type="scientific">Reichenbachiella ulvae</name>
    <dbReference type="NCBI Taxonomy" id="2980104"/>
    <lineage>
        <taxon>Bacteria</taxon>
        <taxon>Pseudomonadati</taxon>
        <taxon>Bacteroidota</taxon>
        <taxon>Cytophagia</taxon>
        <taxon>Cytophagales</taxon>
        <taxon>Reichenbachiellaceae</taxon>
        <taxon>Reichenbachiella</taxon>
    </lineage>
</organism>
<keyword evidence="5 11" id="KW-0547">Nucleotide-binding</keyword>
<comment type="subcellular location">
    <subcellularLocation>
        <location evidence="11">Cytoplasm</location>
    </subcellularLocation>
</comment>
<dbReference type="InterPro" id="IPR009000">
    <property type="entry name" value="Transl_B-barrel_sf"/>
</dbReference>
<keyword evidence="2 11" id="KW-0820">tRNA-binding</keyword>
<keyword evidence="10 11" id="KW-0030">Aminoacyl-tRNA synthetase</keyword>
<accession>A0ABT3CS79</accession>
<dbReference type="Pfam" id="PF02272">
    <property type="entry name" value="DHHA1"/>
    <property type="match status" value="1"/>
</dbReference>
<evidence type="ECO:0000259" key="13">
    <source>
        <dbReference type="PROSITE" id="PS50860"/>
    </source>
</evidence>
<dbReference type="HAMAP" id="MF_00036_B">
    <property type="entry name" value="Ala_tRNA_synth_B"/>
    <property type="match status" value="1"/>
</dbReference>
<comment type="domain">
    <text evidence="11">Consists of three domains; the N-terminal catalytic domain, the editing domain and the C-terminal C-Ala domain. The editing domain removes incorrectly charged amino acids, while the C-Ala domain, along with tRNA(Ala), serves as a bridge to cooperatively bring together the editing and aminoacylation centers thus stimulating deacylation of misacylated tRNAs.</text>
</comment>
<keyword evidence="3 11" id="KW-0436">Ligase</keyword>
<dbReference type="NCBIfam" id="TIGR00344">
    <property type="entry name" value="alaS"/>
    <property type="match status" value="1"/>
</dbReference>
<evidence type="ECO:0000256" key="7">
    <source>
        <dbReference type="ARBA" id="ARBA00022840"/>
    </source>
</evidence>
<feature type="binding site" evidence="11">
    <location>
        <position position="670"/>
    </location>
    <ligand>
        <name>Zn(2+)</name>
        <dbReference type="ChEBI" id="CHEBI:29105"/>
    </ligand>
</feature>
<dbReference type="PANTHER" id="PTHR11777">
    <property type="entry name" value="ALANYL-TRNA SYNTHETASE"/>
    <property type="match status" value="1"/>
</dbReference>
<dbReference type="PANTHER" id="PTHR11777:SF9">
    <property type="entry name" value="ALANINE--TRNA LIGASE, CYTOPLASMIC"/>
    <property type="match status" value="1"/>
</dbReference>
<dbReference type="EC" id="6.1.1.7" evidence="11"/>
<dbReference type="EMBL" id="JAOYOD010000001">
    <property type="protein sequence ID" value="MCV9386325.1"/>
    <property type="molecule type" value="Genomic_DNA"/>
</dbReference>
<feature type="binding site" evidence="11">
    <location>
        <position position="562"/>
    </location>
    <ligand>
        <name>Zn(2+)</name>
        <dbReference type="ChEBI" id="CHEBI:29105"/>
    </ligand>
</feature>
<keyword evidence="15" id="KW-1185">Reference proteome</keyword>
<comment type="similarity">
    <text evidence="1 11">Belongs to the class-II aminoacyl-tRNA synthetase family.</text>
</comment>
<evidence type="ECO:0000256" key="2">
    <source>
        <dbReference type="ARBA" id="ARBA00022555"/>
    </source>
</evidence>
<dbReference type="SUPFAM" id="SSF101353">
    <property type="entry name" value="Putative anticodon-binding domain of alanyl-tRNA synthetase (AlaRS)"/>
    <property type="match status" value="1"/>
</dbReference>
<dbReference type="PRINTS" id="PR00980">
    <property type="entry name" value="TRNASYNTHALA"/>
</dbReference>
<feature type="binding site" evidence="11">
    <location>
        <position position="566"/>
    </location>
    <ligand>
        <name>Zn(2+)</name>
        <dbReference type="ChEBI" id="CHEBI:29105"/>
    </ligand>
</feature>
<dbReference type="InterPro" id="IPR002318">
    <property type="entry name" value="Ala-tRNA-lgiase_IIc"/>
</dbReference>
<keyword evidence="7 11" id="KW-0067">ATP-binding</keyword>
<dbReference type="SUPFAM" id="SSF55681">
    <property type="entry name" value="Class II aaRS and biotin synthetases"/>
    <property type="match status" value="1"/>
</dbReference>
<dbReference type="CDD" id="cd00673">
    <property type="entry name" value="AlaRS_core"/>
    <property type="match status" value="1"/>
</dbReference>
<dbReference type="InterPro" id="IPR003156">
    <property type="entry name" value="DHHA1_dom"/>
</dbReference>
<protein>
    <recommendedName>
        <fullName evidence="11">Alanine--tRNA ligase</fullName>
        <ecNumber evidence="11">6.1.1.7</ecNumber>
    </recommendedName>
    <alternativeName>
        <fullName evidence="11">Alanyl-tRNA synthetase</fullName>
        <shortName evidence="11">AlaRS</shortName>
    </alternativeName>
</protein>
<dbReference type="InterPro" id="IPR023033">
    <property type="entry name" value="Ala_tRNA_ligase_euk/bac"/>
</dbReference>
<dbReference type="InterPro" id="IPR050058">
    <property type="entry name" value="Ala-tRNA_ligase"/>
</dbReference>
<dbReference type="Gene3D" id="3.30.980.10">
    <property type="entry name" value="Threonyl-trna Synthetase, Chain A, domain 2"/>
    <property type="match status" value="1"/>
</dbReference>
<comment type="caution">
    <text evidence="14">The sequence shown here is derived from an EMBL/GenBank/DDBJ whole genome shotgun (WGS) entry which is preliminary data.</text>
</comment>
<keyword evidence="11" id="KW-0963">Cytoplasm</keyword>
<dbReference type="Gene3D" id="3.30.930.10">
    <property type="entry name" value="Bira Bifunctional Protein, Domain 2"/>
    <property type="match status" value="1"/>
</dbReference>
<dbReference type="GO" id="GO:0004813">
    <property type="term" value="F:alanine-tRNA ligase activity"/>
    <property type="evidence" value="ECO:0007669"/>
    <property type="project" value="UniProtKB-EC"/>
</dbReference>
<evidence type="ECO:0000256" key="8">
    <source>
        <dbReference type="ARBA" id="ARBA00022884"/>
    </source>
</evidence>
<evidence type="ECO:0000256" key="1">
    <source>
        <dbReference type="ARBA" id="ARBA00008226"/>
    </source>
</evidence>
<name>A0ABT3CS79_9BACT</name>
<dbReference type="Pfam" id="PF01411">
    <property type="entry name" value="tRNA-synt_2c"/>
    <property type="match status" value="1"/>
</dbReference>
<evidence type="ECO:0000256" key="3">
    <source>
        <dbReference type="ARBA" id="ARBA00022598"/>
    </source>
</evidence>
<evidence type="ECO:0000256" key="12">
    <source>
        <dbReference type="SAM" id="Coils"/>
    </source>
</evidence>
<keyword evidence="12" id="KW-0175">Coiled coil</keyword>
<dbReference type="SUPFAM" id="SSF55186">
    <property type="entry name" value="ThrRS/AlaRS common domain"/>
    <property type="match status" value="1"/>
</dbReference>
<comment type="cofactor">
    <cofactor evidence="11">
        <name>Zn(2+)</name>
        <dbReference type="ChEBI" id="CHEBI:29105"/>
    </cofactor>
    <text evidence="11">Binds 1 zinc ion per subunit.</text>
</comment>
<dbReference type="Gene3D" id="3.30.54.20">
    <property type="match status" value="1"/>
</dbReference>
<dbReference type="Pfam" id="PF07973">
    <property type="entry name" value="tRNA_SAD"/>
    <property type="match status" value="1"/>
</dbReference>
<feature type="domain" description="Alanyl-transfer RNA synthetases family profile" evidence="13">
    <location>
        <begin position="1"/>
        <end position="709"/>
    </location>
</feature>
<reference evidence="14 15" key="1">
    <citation type="submission" date="2022-10" db="EMBL/GenBank/DDBJ databases">
        <title>Comparative genomics and taxonomic characterization of three novel marine species of genus Reichenbachiella exhibiting antioxidant and polysaccharide degradation activities.</title>
        <authorList>
            <person name="Muhammad N."/>
            <person name="Lee Y.-J."/>
            <person name="Ko J."/>
            <person name="Kim S.-G."/>
        </authorList>
    </citation>
    <scope>NUCLEOTIDE SEQUENCE [LARGE SCALE GENOMIC DNA]</scope>
    <source>
        <strain evidence="14 15">ABR2-5</strain>
    </source>
</reference>
<evidence type="ECO:0000313" key="14">
    <source>
        <dbReference type="EMBL" id="MCV9386325.1"/>
    </source>
</evidence>
<evidence type="ECO:0000256" key="11">
    <source>
        <dbReference type="HAMAP-Rule" id="MF_00036"/>
    </source>
</evidence>
<dbReference type="InterPro" id="IPR012947">
    <property type="entry name" value="tRNA_SAD"/>
</dbReference>
<evidence type="ECO:0000256" key="6">
    <source>
        <dbReference type="ARBA" id="ARBA00022833"/>
    </source>
</evidence>
<keyword evidence="6 11" id="KW-0862">Zinc</keyword>
<comment type="function">
    <text evidence="11">Catalyzes the attachment of alanine to tRNA(Ala) in a two-step reaction: alanine is first activated by ATP to form Ala-AMP and then transferred to the acceptor end of tRNA(Ala). Also edits incorrectly charged Ser-tRNA(Ala) and Gly-tRNA(Ala) via its editing domain.</text>
</comment>
<dbReference type="InterPro" id="IPR018162">
    <property type="entry name" value="Ala-tRNA-ligase_IIc_anticod-bd"/>
</dbReference>
<feature type="binding site" evidence="11">
    <location>
        <position position="666"/>
    </location>
    <ligand>
        <name>Zn(2+)</name>
        <dbReference type="ChEBI" id="CHEBI:29105"/>
    </ligand>
</feature>
<evidence type="ECO:0000313" key="15">
    <source>
        <dbReference type="Proteomes" id="UP001300692"/>
    </source>
</evidence>
<dbReference type="InterPro" id="IPR045864">
    <property type="entry name" value="aa-tRNA-synth_II/BPL/LPL"/>
</dbReference>
<proteinExistence type="inferred from homology"/>
<dbReference type="Gene3D" id="2.40.30.130">
    <property type="match status" value="1"/>
</dbReference>